<reference evidence="2 3" key="1">
    <citation type="submission" date="2014-06" db="EMBL/GenBank/DDBJ databases">
        <authorList>
            <person name="Le Roux F."/>
        </authorList>
    </citation>
    <scope>NUCLEOTIDE SEQUENCE [LARGE SCALE GENOMIC DNA]</scope>
    <source>
        <strain evidence="2 3">J5-4</strain>
    </source>
</reference>
<dbReference type="EMBL" id="CCJX01000054">
    <property type="protein sequence ID" value="CDT07170.1"/>
    <property type="molecule type" value="Genomic_DNA"/>
</dbReference>
<evidence type="ECO:0008006" key="4">
    <source>
        <dbReference type="Google" id="ProtNLM"/>
    </source>
</evidence>
<comment type="caution">
    <text evidence="2">The sequence shown here is derived from an EMBL/GenBank/DDBJ whole genome shotgun (WGS) entry which is preliminary data.</text>
</comment>
<evidence type="ECO:0000313" key="3">
    <source>
        <dbReference type="Proteomes" id="UP000049077"/>
    </source>
</evidence>
<keyword evidence="3" id="KW-1185">Reference proteome</keyword>
<dbReference type="Proteomes" id="UP000049077">
    <property type="component" value="Unassembled WGS sequence"/>
</dbReference>
<evidence type="ECO:0000256" key="1">
    <source>
        <dbReference type="SAM" id="SignalP"/>
    </source>
</evidence>
<accession>A0ABM9QNS5</accession>
<evidence type="ECO:0000313" key="2">
    <source>
        <dbReference type="EMBL" id="CDT07170.1"/>
    </source>
</evidence>
<organism evidence="2 3">
    <name type="scientific">Vibrio crassostreae</name>
    <dbReference type="NCBI Taxonomy" id="246167"/>
    <lineage>
        <taxon>Bacteria</taxon>
        <taxon>Pseudomonadati</taxon>
        <taxon>Pseudomonadota</taxon>
        <taxon>Gammaproteobacteria</taxon>
        <taxon>Vibrionales</taxon>
        <taxon>Vibrionaceae</taxon>
        <taxon>Vibrio</taxon>
    </lineage>
</organism>
<proteinExistence type="predicted"/>
<feature type="signal peptide" evidence="1">
    <location>
        <begin position="1"/>
        <end position="19"/>
    </location>
</feature>
<gene>
    <name evidence="2" type="ORF">VCR4J5_1470203</name>
</gene>
<name>A0ABM9QNS5_9VIBR</name>
<dbReference type="PROSITE" id="PS51257">
    <property type="entry name" value="PROKAR_LIPOPROTEIN"/>
    <property type="match status" value="1"/>
</dbReference>
<protein>
    <recommendedName>
        <fullName evidence="4">Lipoprotein</fullName>
    </recommendedName>
</protein>
<keyword evidence="1" id="KW-0732">Signal</keyword>
<feature type="chain" id="PRO_5045986157" description="Lipoprotein" evidence="1">
    <location>
        <begin position="20"/>
        <end position="565"/>
    </location>
</feature>
<dbReference type="RefSeq" id="WP_048661265.1">
    <property type="nucleotide sequence ID" value="NZ_CAWMAN010000103.1"/>
</dbReference>
<sequence length="565" mass="61750">MKKVSILAAAIAVALTGCGSDSSNSGVTTPTEPSTTTNKFIDAAVEGIYYNTSSGLSGVTNSEGEFTAKTSDTVTFFIGGENGLKVGAASNRDVLTPFEAAGKYDRALNLAILLQSLDNQFGNTSDEVLTIPDMLRAPDAATLAKMKDLSLDDRDSVTDFLTAVGVSSIISESEALTHMENAFGEKSGTVRGSDEANPFVAKNGQYIRSIMVRQYDIEDPINNPNKKTILVHADKMLPETVFENTRGMPYFTYQDSANGLLVVAESDFLLSGATAEGHINCELTGDSTNCSQQAHPNFSLNSPFSYLLIDKSKEDTTPKTESYGWVPFIEGNQQALNHYTPNKLEDDRNEGDVTPSYQYETLSGSYDPITKIYTQVRSKTELNDPSDKSSEAKRIEESLNFFYQVEAPNDERYVDFTGTWDTTQICADGQSAVMRMVFDAEGATVSGQECNSNSPENLEDAGNKYTYEELAAIDYWWFNTTGRASKATLTELNSVVRFCDDTDNGYVPGSGAQCPVDENGYSQEYIIKWEYQPAGTSWDEGLLTRRKMTPSGVTTGHVSIMQKIN</sequence>